<dbReference type="EMBL" id="CAJQZC010000010">
    <property type="protein sequence ID" value="CAG4917464.1"/>
    <property type="molecule type" value="Genomic_DNA"/>
</dbReference>
<evidence type="ECO:0000313" key="3">
    <source>
        <dbReference type="EMBL" id="CAG4917464.1"/>
    </source>
</evidence>
<feature type="compositionally biased region" description="Low complexity" evidence="1">
    <location>
        <begin position="66"/>
        <end position="78"/>
    </location>
</feature>
<evidence type="ECO:0000256" key="2">
    <source>
        <dbReference type="SAM" id="SignalP"/>
    </source>
</evidence>
<sequence length="105" mass="11035">MRTFILPVALLGIASSAYAGERYVEVWNPPEAQSAPAKPGAQKKTSHRPAARKPSATIAKKVTDPAANSANANAVAAAPHVKVRPIDPNTDIPRKIGPDGHVLRV</sequence>
<evidence type="ECO:0000256" key="1">
    <source>
        <dbReference type="SAM" id="MobiDB-lite"/>
    </source>
</evidence>
<feature type="chain" id="PRO_5040418898" evidence="2">
    <location>
        <begin position="20"/>
        <end position="105"/>
    </location>
</feature>
<dbReference type="Proteomes" id="UP000789704">
    <property type="component" value="Unassembled WGS sequence"/>
</dbReference>
<name>A0A9N8RZE0_9BURK</name>
<accession>A0A9N8RZE0</accession>
<feature type="signal peptide" evidence="2">
    <location>
        <begin position="1"/>
        <end position="19"/>
    </location>
</feature>
<keyword evidence="2" id="KW-0732">Signal</keyword>
<comment type="caution">
    <text evidence="3">The sequence shown here is derived from an EMBL/GenBank/DDBJ whole genome shotgun (WGS) entry which is preliminary data.</text>
</comment>
<gene>
    <name evidence="3" type="ORF">LMG31841_04684</name>
</gene>
<dbReference type="RefSeq" id="WP_228882153.1">
    <property type="nucleotide sequence ID" value="NZ_CAJQZC010000010.1"/>
</dbReference>
<keyword evidence="4" id="KW-1185">Reference proteome</keyword>
<organism evidence="3 4">
    <name type="scientific">Paraburkholderia saeva</name>
    <dbReference type="NCBI Taxonomy" id="2777537"/>
    <lineage>
        <taxon>Bacteria</taxon>
        <taxon>Pseudomonadati</taxon>
        <taxon>Pseudomonadota</taxon>
        <taxon>Betaproteobacteria</taxon>
        <taxon>Burkholderiales</taxon>
        <taxon>Burkholderiaceae</taxon>
        <taxon>Paraburkholderia</taxon>
    </lineage>
</organism>
<dbReference type="AlphaFoldDB" id="A0A9N8RZE0"/>
<evidence type="ECO:0000313" key="4">
    <source>
        <dbReference type="Proteomes" id="UP000789704"/>
    </source>
</evidence>
<proteinExistence type="predicted"/>
<reference evidence="3" key="1">
    <citation type="submission" date="2021-04" db="EMBL/GenBank/DDBJ databases">
        <authorList>
            <person name="Vanwijnsberghe S."/>
        </authorList>
    </citation>
    <scope>NUCLEOTIDE SEQUENCE</scope>
    <source>
        <strain evidence="3">LMG 31841</strain>
    </source>
</reference>
<feature type="compositionally biased region" description="Basic and acidic residues" evidence="1">
    <location>
        <begin position="92"/>
        <end position="105"/>
    </location>
</feature>
<feature type="region of interest" description="Disordered" evidence="1">
    <location>
        <begin position="31"/>
        <end position="105"/>
    </location>
</feature>
<protein>
    <submittedName>
        <fullName evidence="3">Uncharacterized protein</fullName>
    </submittedName>
</protein>